<keyword evidence="1" id="KW-1133">Transmembrane helix</keyword>
<accession>A0A0M6YJJ2</accession>
<dbReference type="Proteomes" id="UP000049222">
    <property type="component" value="Unassembled WGS sequence"/>
</dbReference>
<keyword evidence="1" id="KW-0472">Membrane</keyword>
<proteinExistence type="predicted"/>
<reference evidence="2 3" key="1">
    <citation type="submission" date="2015-07" db="EMBL/GenBank/DDBJ databases">
        <authorList>
            <person name="Noorani M."/>
        </authorList>
    </citation>
    <scope>NUCLEOTIDE SEQUENCE [LARGE SCALE GENOMIC DNA]</scope>
    <source>
        <strain evidence="2 3">CECT 7802</strain>
    </source>
</reference>
<gene>
    <name evidence="2" type="ORF">JDO7802_02552</name>
</gene>
<name>A0A0M6YJJ2_9RHOB</name>
<dbReference type="AlphaFoldDB" id="A0A0M6YJJ2"/>
<organism evidence="2 3">
    <name type="scientific">Jannaschia donghaensis</name>
    <dbReference type="NCBI Taxonomy" id="420998"/>
    <lineage>
        <taxon>Bacteria</taxon>
        <taxon>Pseudomonadati</taxon>
        <taxon>Pseudomonadota</taxon>
        <taxon>Alphaproteobacteria</taxon>
        <taxon>Rhodobacterales</taxon>
        <taxon>Roseobacteraceae</taxon>
        <taxon>Jannaschia</taxon>
    </lineage>
</organism>
<evidence type="ECO:0000313" key="2">
    <source>
        <dbReference type="EMBL" id="CTQ50528.1"/>
    </source>
</evidence>
<sequence>MAAGQDVLAGALGGGYCGARLGRRVPGGALRVVMIVVGLVLSGCYFAE</sequence>
<protein>
    <submittedName>
        <fullName evidence="2">Uncharacterized protein</fullName>
    </submittedName>
</protein>
<evidence type="ECO:0000313" key="3">
    <source>
        <dbReference type="Proteomes" id="UP000049222"/>
    </source>
</evidence>
<keyword evidence="3" id="KW-1185">Reference proteome</keyword>
<keyword evidence="1" id="KW-0812">Transmembrane</keyword>
<dbReference type="EMBL" id="CXSU01000012">
    <property type="protein sequence ID" value="CTQ50528.1"/>
    <property type="molecule type" value="Genomic_DNA"/>
</dbReference>
<feature type="transmembrane region" description="Helical" evidence="1">
    <location>
        <begin position="28"/>
        <end position="47"/>
    </location>
</feature>
<evidence type="ECO:0000256" key="1">
    <source>
        <dbReference type="SAM" id="Phobius"/>
    </source>
</evidence>